<evidence type="ECO:0000256" key="6">
    <source>
        <dbReference type="ARBA" id="ARBA00023136"/>
    </source>
</evidence>
<keyword evidence="6 9" id="KW-0472">Membrane</keyword>
<evidence type="ECO:0000256" key="1">
    <source>
        <dbReference type="ARBA" id="ARBA00004141"/>
    </source>
</evidence>
<dbReference type="GO" id="GO:0030322">
    <property type="term" value="P:stabilization of membrane potential"/>
    <property type="evidence" value="ECO:0007669"/>
    <property type="project" value="TreeGrafter"/>
</dbReference>
<protein>
    <recommendedName>
        <fullName evidence="10">Potassium channel domain-containing protein</fullName>
    </recommendedName>
</protein>
<sequence length="429" mass="46935">MADTSSPSTCCSTSSCWVVAGCSTTILGPMENPHAVNNPIGYLITSVISLILIVSSGICFVMRCLEFDVMRTTMTSIIANFTNAALILASALIYEKRERPRHPDAHITGEFYSSYAGAAVALLNALLLLMDMLITPGFRYRGSGMSRQQRMLQFNIILIVVWIGIGGYAWSKIEGWDTPTAIMFCMVTVTTIGFGNRSPTKTYSRILQLIYGPLGILMFGMMLLHTRNVIIQITRDKLDEAKREILGKRKKLEQGCHYQPCQAPPGCSPTGLATGTTCSMIWLAACCCRTAAVCALAFRTGCADDSMGPAARMKPTGIWSWAWTIGFLDARGTDRTLNARDLDKQRTTSTAANKRASSVYRRKNKLPGDDPNAAPLPLGRSYTTASRLSQVREAISVPGFFERIRHRRKLKKSKGGSGGDGDDGSRRPN</sequence>
<keyword evidence="7" id="KW-0407">Ion channel</keyword>
<dbReference type="STRING" id="61395.A0A1Y1WML0"/>
<feature type="transmembrane region" description="Helical" evidence="9">
    <location>
        <begin position="114"/>
        <end position="134"/>
    </location>
</feature>
<evidence type="ECO:0000256" key="4">
    <source>
        <dbReference type="ARBA" id="ARBA00022989"/>
    </source>
</evidence>
<keyword evidence="3 9" id="KW-0812">Transmembrane</keyword>
<evidence type="ECO:0000313" key="11">
    <source>
        <dbReference type="EMBL" id="ORX74528.1"/>
    </source>
</evidence>
<comment type="subcellular location">
    <subcellularLocation>
        <location evidence="1">Membrane</location>
        <topology evidence="1">Multi-pass membrane protein</topology>
    </subcellularLocation>
</comment>
<dbReference type="GO" id="GO:0015271">
    <property type="term" value="F:outward rectifier potassium channel activity"/>
    <property type="evidence" value="ECO:0007669"/>
    <property type="project" value="TreeGrafter"/>
</dbReference>
<evidence type="ECO:0000256" key="7">
    <source>
        <dbReference type="ARBA" id="ARBA00023303"/>
    </source>
</evidence>
<dbReference type="AlphaFoldDB" id="A0A1Y1WML0"/>
<dbReference type="PANTHER" id="PTHR11003">
    <property type="entry name" value="POTASSIUM CHANNEL, SUBFAMILY K"/>
    <property type="match status" value="1"/>
</dbReference>
<accession>A0A1Y1WML0</accession>
<feature type="region of interest" description="Disordered" evidence="8">
    <location>
        <begin position="406"/>
        <end position="429"/>
    </location>
</feature>
<reference evidence="11 12" key="1">
    <citation type="submission" date="2016-07" db="EMBL/GenBank/DDBJ databases">
        <title>Pervasive Adenine N6-methylation of Active Genes in Fungi.</title>
        <authorList>
            <consortium name="DOE Joint Genome Institute"/>
            <person name="Mondo S.J."/>
            <person name="Dannebaum R.O."/>
            <person name="Kuo R.C."/>
            <person name="Labutti K."/>
            <person name="Haridas S."/>
            <person name="Kuo A."/>
            <person name="Salamov A."/>
            <person name="Ahrendt S.R."/>
            <person name="Lipzen A."/>
            <person name="Sullivan W."/>
            <person name="Andreopoulos W.B."/>
            <person name="Clum A."/>
            <person name="Lindquist E."/>
            <person name="Daum C."/>
            <person name="Ramamoorthy G.K."/>
            <person name="Gryganskyi A."/>
            <person name="Culley D."/>
            <person name="Magnuson J.K."/>
            <person name="James T.Y."/>
            <person name="O'Malley M.A."/>
            <person name="Stajich J.E."/>
            <person name="Spatafora J.W."/>
            <person name="Visel A."/>
            <person name="Grigoriev I.V."/>
        </authorList>
    </citation>
    <scope>NUCLEOTIDE SEQUENCE [LARGE SCALE GENOMIC DNA]</scope>
    <source>
        <strain evidence="11 12">ATCC 12442</strain>
    </source>
</reference>
<feature type="transmembrane region" description="Helical" evidence="9">
    <location>
        <begin position="77"/>
        <end position="94"/>
    </location>
</feature>
<keyword evidence="5" id="KW-0406">Ion transport</keyword>
<dbReference type="GeneID" id="63800592"/>
<organism evidence="11 12">
    <name type="scientific">Linderina pennispora</name>
    <dbReference type="NCBI Taxonomy" id="61395"/>
    <lineage>
        <taxon>Eukaryota</taxon>
        <taxon>Fungi</taxon>
        <taxon>Fungi incertae sedis</taxon>
        <taxon>Zoopagomycota</taxon>
        <taxon>Kickxellomycotina</taxon>
        <taxon>Kickxellomycetes</taxon>
        <taxon>Kickxellales</taxon>
        <taxon>Kickxellaceae</taxon>
        <taxon>Linderina</taxon>
    </lineage>
</organism>
<comment type="caution">
    <text evidence="11">The sequence shown here is derived from an EMBL/GenBank/DDBJ whole genome shotgun (WGS) entry which is preliminary data.</text>
</comment>
<dbReference type="OrthoDB" id="297496at2759"/>
<feature type="transmembrane region" description="Helical" evidence="9">
    <location>
        <begin position="40"/>
        <end position="65"/>
    </location>
</feature>
<dbReference type="EMBL" id="MCFD01000001">
    <property type="protein sequence ID" value="ORX74528.1"/>
    <property type="molecule type" value="Genomic_DNA"/>
</dbReference>
<feature type="transmembrane region" description="Helical" evidence="9">
    <location>
        <begin position="206"/>
        <end position="224"/>
    </location>
</feature>
<feature type="transmembrane region" description="Helical" evidence="9">
    <location>
        <begin position="154"/>
        <end position="170"/>
    </location>
</feature>
<dbReference type="RefSeq" id="XP_040747739.1">
    <property type="nucleotide sequence ID" value="XM_040883944.1"/>
</dbReference>
<dbReference type="Pfam" id="PF07885">
    <property type="entry name" value="Ion_trans_2"/>
    <property type="match status" value="1"/>
</dbReference>
<dbReference type="InterPro" id="IPR003280">
    <property type="entry name" value="2pore_dom_K_chnl"/>
</dbReference>
<dbReference type="InterPro" id="IPR013099">
    <property type="entry name" value="K_chnl_dom"/>
</dbReference>
<keyword evidence="2" id="KW-0813">Transport</keyword>
<gene>
    <name evidence="11" type="ORF">DL89DRAFT_18513</name>
</gene>
<evidence type="ECO:0000256" key="9">
    <source>
        <dbReference type="SAM" id="Phobius"/>
    </source>
</evidence>
<dbReference type="GO" id="GO:0005886">
    <property type="term" value="C:plasma membrane"/>
    <property type="evidence" value="ECO:0007669"/>
    <property type="project" value="TreeGrafter"/>
</dbReference>
<dbReference type="Proteomes" id="UP000193922">
    <property type="component" value="Unassembled WGS sequence"/>
</dbReference>
<dbReference type="Gene3D" id="1.10.287.70">
    <property type="match status" value="1"/>
</dbReference>
<keyword evidence="4 9" id="KW-1133">Transmembrane helix</keyword>
<evidence type="ECO:0000259" key="10">
    <source>
        <dbReference type="Pfam" id="PF07885"/>
    </source>
</evidence>
<feature type="domain" description="Potassium channel" evidence="10">
    <location>
        <begin position="158"/>
        <end position="230"/>
    </location>
</feature>
<evidence type="ECO:0000256" key="3">
    <source>
        <dbReference type="ARBA" id="ARBA00022692"/>
    </source>
</evidence>
<evidence type="ECO:0000256" key="2">
    <source>
        <dbReference type="ARBA" id="ARBA00022448"/>
    </source>
</evidence>
<dbReference type="SUPFAM" id="SSF81324">
    <property type="entry name" value="Voltage-gated potassium channels"/>
    <property type="match status" value="1"/>
</dbReference>
<feature type="transmembrane region" description="Helical" evidence="9">
    <location>
        <begin position="176"/>
        <end position="194"/>
    </location>
</feature>
<keyword evidence="12" id="KW-1185">Reference proteome</keyword>
<evidence type="ECO:0000256" key="5">
    <source>
        <dbReference type="ARBA" id="ARBA00023065"/>
    </source>
</evidence>
<proteinExistence type="predicted"/>
<evidence type="ECO:0000313" key="12">
    <source>
        <dbReference type="Proteomes" id="UP000193922"/>
    </source>
</evidence>
<dbReference type="PANTHER" id="PTHR11003:SF334">
    <property type="entry name" value="FI03418P"/>
    <property type="match status" value="1"/>
</dbReference>
<name>A0A1Y1WML0_9FUNG</name>
<evidence type="ECO:0000256" key="8">
    <source>
        <dbReference type="SAM" id="MobiDB-lite"/>
    </source>
</evidence>
<dbReference type="GO" id="GO:0022841">
    <property type="term" value="F:potassium ion leak channel activity"/>
    <property type="evidence" value="ECO:0007669"/>
    <property type="project" value="TreeGrafter"/>
</dbReference>